<keyword evidence="2" id="KW-1185">Reference proteome</keyword>
<evidence type="ECO:0000313" key="1">
    <source>
        <dbReference type="EMBL" id="KAK1869811.1"/>
    </source>
</evidence>
<protein>
    <submittedName>
        <fullName evidence="1">Uncharacterized protein</fullName>
    </submittedName>
</protein>
<proteinExistence type="predicted"/>
<accession>A0ACC3CJ49</accession>
<dbReference type="EMBL" id="CM020620">
    <property type="protein sequence ID" value="KAK1869811.1"/>
    <property type="molecule type" value="Genomic_DNA"/>
</dbReference>
<reference evidence="1" key="1">
    <citation type="submission" date="2019-11" db="EMBL/GenBank/DDBJ databases">
        <title>Nori genome reveals adaptations in red seaweeds to the harsh intertidal environment.</title>
        <authorList>
            <person name="Wang D."/>
            <person name="Mao Y."/>
        </authorList>
    </citation>
    <scope>NUCLEOTIDE SEQUENCE</scope>
    <source>
        <tissue evidence="1">Gametophyte</tissue>
    </source>
</reference>
<gene>
    <name evidence="1" type="ORF">I4F81_012276</name>
</gene>
<sequence>MRRLLLKTVLAVPLARTNSGRAAPPRPIMAPPAASNAALPSGGPFASIFAPLGVMLDATNATREALVKASRDVTIAAKKLIFVLHRLDVATLPTPPSPPLPLNESPAAGGASPPPCPPPSPPHAGLDAATDAAKALSRQVVTTIGSRLASPADATIHARAFSPGLQEYVEAVVFLAWLRTGGLASRNDVQRGLDSALEAVVADAAAAAAAVPAAEAGMPPASPVGGRKPRQPMSPPLTARRVVLSWDDYLLGVADVAGEVMRLAVAAGSGSSDAAIAVSHRAAALLQALTVAYEGLPQGAGGVGGRDGAQKLSAMRASRAKVERALYTRVVRAAEFGEDVRGGGAGGRSGDPAGAGGGGRGRDGGGAAGGDAGNAAATGGNGQTGGASAEGGGGGVKRLATTGSSAAGRTTAEGEGAGVGTAGGAVAGAGTTGEDAIDAIAAEGCEAAVAPPPKKVRVA</sequence>
<name>A0ACC3CJ49_PYRYE</name>
<organism evidence="1 2">
    <name type="scientific">Pyropia yezoensis</name>
    <name type="common">Susabi-nori</name>
    <name type="synonym">Porphyra yezoensis</name>
    <dbReference type="NCBI Taxonomy" id="2788"/>
    <lineage>
        <taxon>Eukaryota</taxon>
        <taxon>Rhodophyta</taxon>
        <taxon>Bangiophyceae</taxon>
        <taxon>Bangiales</taxon>
        <taxon>Bangiaceae</taxon>
        <taxon>Pyropia</taxon>
    </lineage>
</organism>
<comment type="caution">
    <text evidence="1">The sequence shown here is derived from an EMBL/GenBank/DDBJ whole genome shotgun (WGS) entry which is preliminary data.</text>
</comment>
<evidence type="ECO:0000313" key="2">
    <source>
        <dbReference type="Proteomes" id="UP000798662"/>
    </source>
</evidence>
<dbReference type="Proteomes" id="UP000798662">
    <property type="component" value="Chromosome 3"/>
</dbReference>